<evidence type="ECO:0000313" key="3">
    <source>
        <dbReference type="EMBL" id="MFN2976607.1"/>
    </source>
</evidence>
<organism evidence="3 4">
    <name type="scientific">Terriglobus aquaticus</name>
    <dbReference type="NCBI Taxonomy" id="940139"/>
    <lineage>
        <taxon>Bacteria</taxon>
        <taxon>Pseudomonadati</taxon>
        <taxon>Acidobacteriota</taxon>
        <taxon>Terriglobia</taxon>
        <taxon>Terriglobales</taxon>
        <taxon>Acidobacteriaceae</taxon>
        <taxon>Terriglobus</taxon>
    </lineage>
</organism>
<dbReference type="Proteomes" id="UP001634747">
    <property type="component" value="Unassembled WGS sequence"/>
</dbReference>
<feature type="chain" id="PRO_5045656769" evidence="2">
    <location>
        <begin position="27"/>
        <end position="659"/>
    </location>
</feature>
<feature type="region of interest" description="Disordered" evidence="1">
    <location>
        <begin position="602"/>
        <end position="659"/>
    </location>
</feature>
<sequence length="659" mass="71841">MTNLRKPCIAGLLAGMLAVSATQAHAAIPLLGKKKPKDDLPARKLTPAQNALIDKAIAREAEVVKVVRDRAPLVETYIQNMKPDPALLQVPVSDQHFLGRVDFGKVIGDNPYEKSAVKHTGTAGEKKGFMSKLNVFKGSGSYIGGLNRSLHLEFSEAGFVQMLLIDSKDFNRTQYKFGFVRNDFVGSVRTAVFDVEPATNHTRGRFFGRIWIEPQGGNIVRFNGSFAGTEKDIREYYHFDSWRTNVQPGLWLPTSSYMEESDPKSEENTVKFKAVNHIWGYVLKVPQNTSDNVDVEVAGATDVSNDAQDVSPLGAQRAWVQQAEDNVIERLFQAGLLDAPSDFDKILEQIAGNILAYNNIQTARPIRVRTLLTEPLESLAIGNTIVLSKSLIDTTAVPGDKNEQVNNLYAVIAFQLAHIIQGHRLDTKYAFNDRLLFPDTAAFARIPMHHTDRDNEEAAKKTVELLQPKELQDAAGQFGLYLAQMQARYKSLTALNEPMLGDSLLKDAKTGTFWLQGLVSKGQKLNMNDLKQNAAMPLGSFLRFDPWTDQVVQMHSTYEPLLSSRDKMPFEVTPVYLKLAYYKAPTTAVDQAAANAAAQNAAGSTAADVASQSANGQAAPANGTAAPAAQPSNGTAPADGTGTAQPTAPATGTSNPPQK</sequence>
<keyword evidence="4" id="KW-1185">Reference proteome</keyword>
<evidence type="ECO:0000256" key="1">
    <source>
        <dbReference type="SAM" id="MobiDB-lite"/>
    </source>
</evidence>
<feature type="signal peptide" evidence="2">
    <location>
        <begin position="1"/>
        <end position="26"/>
    </location>
</feature>
<proteinExistence type="predicted"/>
<keyword evidence="2" id="KW-0732">Signal</keyword>
<reference evidence="3 4" key="1">
    <citation type="submission" date="2024-12" db="EMBL/GenBank/DDBJ databases">
        <authorList>
            <person name="Lee Y."/>
        </authorList>
    </citation>
    <scope>NUCLEOTIDE SEQUENCE [LARGE SCALE GENOMIC DNA]</scope>
    <source>
        <strain evidence="3 4">03SUJ4</strain>
    </source>
</reference>
<name>A0ABW9KM17_9BACT</name>
<gene>
    <name evidence="3" type="ORF">ACK2TP_12605</name>
</gene>
<protein>
    <submittedName>
        <fullName evidence="3">Uncharacterized protein</fullName>
    </submittedName>
</protein>
<evidence type="ECO:0000313" key="4">
    <source>
        <dbReference type="Proteomes" id="UP001634747"/>
    </source>
</evidence>
<feature type="compositionally biased region" description="Low complexity" evidence="1">
    <location>
        <begin position="614"/>
        <end position="653"/>
    </location>
</feature>
<accession>A0ABW9KM17</accession>
<dbReference type="EMBL" id="JBJYXY010000001">
    <property type="protein sequence ID" value="MFN2976607.1"/>
    <property type="molecule type" value="Genomic_DNA"/>
</dbReference>
<evidence type="ECO:0000256" key="2">
    <source>
        <dbReference type="SAM" id="SignalP"/>
    </source>
</evidence>
<dbReference type="RefSeq" id="WP_263411922.1">
    <property type="nucleotide sequence ID" value="NZ_BAABBH010000001.1"/>
</dbReference>
<comment type="caution">
    <text evidence="3">The sequence shown here is derived from an EMBL/GenBank/DDBJ whole genome shotgun (WGS) entry which is preliminary data.</text>
</comment>